<reference evidence="8 9" key="1">
    <citation type="journal article" date="2019" name="Emerg. Microbes Infect.">
        <title>Comprehensive subspecies identification of 175 nontuberculous mycobacteria species based on 7547 genomic profiles.</title>
        <authorList>
            <person name="Matsumoto Y."/>
            <person name="Kinjo T."/>
            <person name="Motooka D."/>
            <person name="Nabeya D."/>
            <person name="Jung N."/>
            <person name="Uechi K."/>
            <person name="Horii T."/>
            <person name="Iida T."/>
            <person name="Fujita J."/>
            <person name="Nakamura S."/>
        </authorList>
    </citation>
    <scope>NUCLEOTIDE SEQUENCE [LARGE SCALE GENOMIC DNA]</scope>
    <source>
        <strain evidence="8 9">JCM 6375</strain>
    </source>
</reference>
<gene>
    <name evidence="8" type="ORF">MMOR_10880</name>
</gene>
<feature type="domain" description="Type II secretion system protein GspF" evidence="7">
    <location>
        <begin position="100"/>
        <end position="222"/>
    </location>
</feature>
<keyword evidence="3 6" id="KW-0812">Transmembrane</keyword>
<evidence type="ECO:0000313" key="8">
    <source>
        <dbReference type="EMBL" id="BBX00152.1"/>
    </source>
</evidence>
<evidence type="ECO:0000256" key="5">
    <source>
        <dbReference type="ARBA" id="ARBA00023136"/>
    </source>
</evidence>
<dbReference type="InterPro" id="IPR018076">
    <property type="entry name" value="T2SS_GspF_dom"/>
</dbReference>
<evidence type="ECO:0000256" key="1">
    <source>
        <dbReference type="ARBA" id="ARBA00004651"/>
    </source>
</evidence>
<feature type="transmembrane region" description="Helical" evidence="6">
    <location>
        <begin position="241"/>
        <end position="260"/>
    </location>
</feature>
<proteinExistence type="predicted"/>
<organism evidence="8 9">
    <name type="scientific">Mycolicibacterium moriokaense</name>
    <dbReference type="NCBI Taxonomy" id="39691"/>
    <lineage>
        <taxon>Bacteria</taxon>
        <taxon>Bacillati</taxon>
        <taxon>Actinomycetota</taxon>
        <taxon>Actinomycetes</taxon>
        <taxon>Mycobacteriales</taxon>
        <taxon>Mycobacteriaceae</taxon>
        <taxon>Mycolicibacterium</taxon>
    </lineage>
</organism>
<dbReference type="RefSeq" id="WP_083155257.1">
    <property type="nucleotide sequence ID" value="NZ_AP022560.1"/>
</dbReference>
<dbReference type="KEGG" id="mmor:MMOR_10880"/>
<evidence type="ECO:0000313" key="9">
    <source>
        <dbReference type="Proteomes" id="UP000466681"/>
    </source>
</evidence>
<comment type="subcellular location">
    <subcellularLocation>
        <location evidence="1">Cell membrane</location>
        <topology evidence="1">Multi-pass membrane protein</topology>
    </subcellularLocation>
</comment>
<keyword evidence="5 6" id="KW-0472">Membrane</keyword>
<dbReference type="PANTHER" id="PTHR35007">
    <property type="entry name" value="INTEGRAL MEMBRANE PROTEIN-RELATED"/>
    <property type="match status" value="1"/>
</dbReference>
<name>A0AAD1M4F2_9MYCO</name>
<keyword evidence="9" id="KW-1185">Reference proteome</keyword>
<feature type="transmembrane region" description="Helical" evidence="6">
    <location>
        <begin position="49"/>
        <end position="78"/>
    </location>
</feature>
<protein>
    <submittedName>
        <fullName evidence="8">Membrane protein</fullName>
    </submittedName>
</protein>
<feature type="transmembrane region" description="Helical" evidence="6">
    <location>
        <begin position="209"/>
        <end position="229"/>
    </location>
</feature>
<evidence type="ECO:0000259" key="7">
    <source>
        <dbReference type="Pfam" id="PF00482"/>
    </source>
</evidence>
<dbReference type="GO" id="GO:0005886">
    <property type="term" value="C:plasma membrane"/>
    <property type="evidence" value="ECO:0007669"/>
    <property type="project" value="UniProtKB-SubCell"/>
</dbReference>
<evidence type="ECO:0000256" key="4">
    <source>
        <dbReference type="ARBA" id="ARBA00022989"/>
    </source>
</evidence>
<evidence type="ECO:0000256" key="3">
    <source>
        <dbReference type="ARBA" id="ARBA00022692"/>
    </source>
</evidence>
<keyword evidence="4 6" id="KW-1133">Transmembrane helix</keyword>
<evidence type="ECO:0000256" key="2">
    <source>
        <dbReference type="ARBA" id="ARBA00022475"/>
    </source>
</evidence>
<evidence type="ECO:0000256" key="6">
    <source>
        <dbReference type="SAM" id="Phobius"/>
    </source>
</evidence>
<dbReference type="Proteomes" id="UP000466681">
    <property type="component" value="Chromosome"/>
</dbReference>
<keyword evidence="2" id="KW-1003">Cell membrane</keyword>
<dbReference type="PANTHER" id="PTHR35007:SF4">
    <property type="entry name" value="CONSERVED TRANSMEMBRANE PROTEIN-RELATED"/>
    <property type="match status" value="1"/>
</dbReference>
<dbReference type="AlphaFoldDB" id="A0AAD1M4F2"/>
<dbReference type="EMBL" id="AP022560">
    <property type="protein sequence ID" value="BBX00152.1"/>
    <property type="molecule type" value="Genomic_DNA"/>
</dbReference>
<sequence>MTGAALALALALLAAPRPSRHRLRARGPVSSTPPSVTARRAALVPAGVLVVALAFLLASVTSVGLVVATAITGATVGIRRRTRRRRRARAAEAVALQGALDTLVGELRVGAHPVAALGAAAVDVGGVVATALRTIAARARLGADVAVGLRSVAHRSSLPGQWERLAAGWQLAQHHGLAIGTLMQTAQRDLLERERFAARVDAGMAGARATAAVLAGLPVVGVGLGQLIGADPLSFLLSDGFGGWLLVIGVALACVGLLWCDRITSQVLR</sequence>
<dbReference type="Pfam" id="PF00482">
    <property type="entry name" value="T2SSF"/>
    <property type="match status" value="1"/>
</dbReference>
<accession>A0AAD1M4F2</accession>